<evidence type="ECO:0000313" key="2">
    <source>
        <dbReference type="EMBL" id="PVI01611.1"/>
    </source>
</evidence>
<gene>
    <name evidence="2" type="ORF">DM02DRAFT_613548</name>
</gene>
<feature type="domain" description="Heterokaryon incompatibility" evidence="1">
    <location>
        <begin position="96"/>
        <end position="242"/>
    </location>
</feature>
<name>A0A2V1DTY8_9PLEO</name>
<dbReference type="PANTHER" id="PTHR24148">
    <property type="entry name" value="ANKYRIN REPEAT DOMAIN-CONTAINING PROTEIN 39 HOMOLOG-RELATED"/>
    <property type="match status" value="1"/>
</dbReference>
<dbReference type="InterPro" id="IPR010730">
    <property type="entry name" value="HET"/>
</dbReference>
<dbReference type="PANTHER" id="PTHR24148:SF73">
    <property type="entry name" value="HET DOMAIN PROTEIN (AFU_ORTHOLOGUE AFUA_8G01020)"/>
    <property type="match status" value="1"/>
</dbReference>
<dbReference type="EMBL" id="KZ805355">
    <property type="protein sequence ID" value="PVI01611.1"/>
    <property type="molecule type" value="Genomic_DNA"/>
</dbReference>
<proteinExistence type="predicted"/>
<dbReference type="Pfam" id="PF06985">
    <property type="entry name" value="HET"/>
    <property type="match status" value="1"/>
</dbReference>
<reference evidence="2 3" key="1">
    <citation type="journal article" date="2018" name="Sci. Rep.">
        <title>Comparative genomics provides insights into the lifestyle and reveals functional heterogeneity of dark septate endophytic fungi.</title>
        <authorList>
            <person name="Knapp D.G."/>
            <person name="Nemeth J.B."/>
            <person name="Barry K."/>
            <person name="Hainaut M."/>
            <person name="Henrissat B."/>
            <person name="Johnson J."/>
            <person name="Kuo A."/>
            <person name="Lim J.H.P."/>
            <person name="Lipzen A."/>
            <person name="Nolan M."/>
            <person name="Ohm R.A."/>
            <person name="Tamas L."/>
            <person name="Grigoriev I.V."/>
            <person name="Spatafora J.W."/>
            <person name="Nagy L.G."/>
            <person name="Kovacs G.M."/>
        </authorList>
    </citation>
    <scope>NUCLEOTIDE SEQUENCE [LARGE SCALE GENOMIC DNA]</scope>
    <source>
        <strain evidence="2 3">DSE2036</strain>
    </source>
</reference>
<dbReference type="Proteomes" id="UP000244855">
    <property type="component" value="Unassembled WGS sequence"/>
</dbReference>
<evidence type="ECO:0000313" key="3">
    <source>
        <dbReference type="Proteomes" id="UP000244855"/>
    </source>
</evidence>
<organism evidence="2 3">
    <name type="scientific">Periconia macrospinosa</name>
    <dbReference type="NCBI Taxonomy" id="97972"/>
    <lineage>
        <taxon>Eukaryota</taxon>
        <taxon>Fungi</taxon>
        <taxon>Dikarya</taxon>
        <taxon>Ascomycota</taxon>
        <taxon>Pezizomycotina</taxon>
        <taxon>Dothideomycetes</taxon>
        <taxon>Pleosporomycetidae</taxon>
        <taxon>Pleosporales</taxon>
        <taxon>Massarineae</taxon>
        <taxon>Periconiaceae</taxon>
        <taxon>Periconia</taxon>
    </lineage>
</organism>
<protein>
    <recommendedName>
        <fullName evidence="1">Heterokaryon incompatibility domain-containing protein</fullName>
    </recommendedName>
</protein>
<accession>A0A2V1DTY8</accession>
<evidence type="ECO:0000259" key="1">
    <source>
        <dbReference type="Pfam" id="PF06985"/>
    </source>
</evidence>
<sequence length="668" mass="75250">MDLSEPTGCRHPDIRKFDDLRCCVSCGFTLPLPIATPKTAAPENDTNHNNLSECHYRPLNYELGQEIRLINLRPGNYSEPIVCEIVRANLLDSPKYEALSYTWADENGDDALSSHIICAMCGSLIDITANCDAALRRLRHQTATRTIWVDSISIEQSNIQERNHHVMQMGNIYSSAQQVLVYLGEEDVDSKEIFGYLKKAIIIRRDESFVTAFPGNQEAPHFSTMKRLLSRRWFHRVWVLQEVGLSRKTTVLCGEQSLDWAFFSVDLLRDAGLRRETYGGITPGVLLLESDLYKGSPGMVDLLHAARNAKCKDPRDNVYAILNLVSEEKRLNIQPDYTKSVDWLFTQVAVQSMLHDRSLNILSHVRGKKSIGVPATELLVQEKTSLDDLPSWVPNWTLQIHEQPLGDQFSNAELDFMSNWSFYVRTGDEEVLSSGNMDSILPSASTDPNLLSFLQEYHCDKNLRFNITSNENSATLPAGISVRGHCLGRVSSLLEYIYPVPDRCCSIQKEFWSKINEALSTVQQDGPGPGPYSRACGVVIPPVFRTLCDHCEMGDGSHDHYIRGELEVFLNQIHLFASGRRVFATSDSLGLGPADMREGDSVWLLDTMEVALILRKVDLHFIVVGECHLHKALARDHRSSDHLAGDRCSRCGLRMPVSPIFTDEIEIW</sequence>
<dbReference type="OrthoDB" id="2157530at2759"/>
<dbReference type="AlphaFoldDB" id="A0A2V1DTY8"/>
<dbReference type="InterPro" id="IPR052895">
    <property type="entry name" value="HetReg/Transcr_Mod"/>
</dbReference>
<keyword evidence="3" id="KW-1185">Reference proteome</keyword>